<name>A0A9R1BUB5_TRITD</name>
<dbReference type="OMA" id="TCKEPDI"/>
<proteinExistence type="predicted"/>
<dbReference type="Gramene" id="TRITD7Av1G271170.1">
    <property type="protein sequence ID" value="TRITD7Av1G271170.1"/>
    <property type="gene ID" value="TRITD7Av1G271170"/>
</dbReference>
<protein>
    <recommendedName>
        <fullName evidence="3">CCHC-type domain-containing protein</fullName>
    </recommendedName>
</protein>
<dbReference type="Proteomes" id="UP000324705">
    <property type="component" value="Chromosome 7A"/>
</dbReference>
<evidence type="ECO:0000313" key="1">
    <source>
        <dbReference type="EMBL" id="VAI81360.1"/>
    </source>
</evidence>
<sequence length="79" mass="9267">MPIRGRSQWLKVNPEFDMIPPKLTKRVGRPRTRRIRNYTEGGTGRKHKCKRCGTLGHLRKTWKEPEIESDTNRDATPPQ</sequence>
<reference evidence="1 2" key="1">
    <citation type="submission" date="2017-09" db="EMBL/GenBank/DDBJ databases">
        <authorList>
            <consortium name="International Durum Wheat Genome Sequencing Consortium (IDWGSC)"/>
            <person name="Milanesi L."/>
        </authorList>
    </citation>
    <scope>NUCLEOTIDE SEQUENCE [LARGE SCALE GENOMIC DNA]</scope>
    <source>
        <strain evidence="2">cv. Svevo</strain>
    </source>
</reference>
<dbReference type="AlphaFoldDB" id="A0A9R1BUB5"/>
<organism evidence="1 2">
    <name type="scientific">Triticum turgidum subsp. durum</name>
    <name type="common">Durum wheat</name>
    <name type="synonym">Triticum durum</name>
    <dbReference type="NCBI Taxonomy" id="4567"/>
    <lineage>
        <taxon>Eukaryota</taxon>
        <taxon>Viridiplantae</taxon>
        <taxon>Streptophyta</taxon>
        <taxon>Embryophyta</taxon>
        <taxon>Tracheophyta</taxon>
        <taxon>Spermatophyta</taxon>
        <taxon>Magnoliopsida</taxon>
        <taxon>Liliopsida</taxon>
        <taxon>Poales</taxon>
        <taxon>Poaceae</taxon>
        <taxon>BOP clade</taxon>
        <taxon>Pooideae</taxon>
        <taxon>Triticodae</taxon>
        <taxon>Triticeae</taxon>
        <taxon>Triticinae</taxon>
        <taxon>Triticum</taxon>
    </lineage>
</organism>
<accession>A0A9R1BUB5</accession>
<keyword evidence="2" id="KW-1185">Reference proteome</keyword>
<evidence type="ECO:0000313" key="2">
    <source>
        <dbReference type="Proteomes" id="UP000324705"/>
    </source>
</evidence>
<evidence type="ECO:0008006" key="3">
    <source>
        <dbReference type="Google" id="ProtNLM"/>
    </source>
</evidence>
<dbReference type="EMBL" id="LT934123">
    <property type="protein sequence ID" value="VAI81360.1"/>
    <property type="molecule type" value="Genomic_DNA"/>
</dbReference>
<gene>
    <name evidence="1" type="ORF">TRITD_7Av1G271170</name>
</gene>